<dbReference type="GeneID" id="122133099"/>
<keyword evidence="11" id="KW-0472">Membrane</keyword>
<dbReference type="GO" id="GO:0000139">
    <property type="term" value="C:Golgi membrane"/>
    <property type="evidence" value="ECO:0007669"/>
    <property type="project" value="UniProtKB-SubCell"/>
</dbReference>
<evidence type="ECO:0000256" key="1">
    <source>
        <dbReference type="ARBA" id="ARBA00004323"/>
    </source>
</evidence>
<keyword evidence="10" id="KW-0333">Golgi apparatus</keyword>
<sequence length="183" mass="20358">MDIFQNGKKGSSQFQAAETGEVSSQHPYAEQRIGRPNVVTVDFNNSQEFEAAIQEIMRTKVMYQCRGAFLPYEYTCEGMLERVSAYIEHQDFCHPDPPFPPLNASKSWPGNPPSPFMLLQHNNTSTLVWAPNATAPPCWPPLSALQLLLAPEGLSCARSCTEENLVCEPAFFPFINNLEAFGG</sequence>
<evidence type="ECO:0000259" key="15">
    <source>
        <dbReference type="Pfam" id="PF15024"/>
    </source>
</evidence>
<feature type="domain" description="Glycosyltransferase family 18 catalytic" evidence="15">
    <location>
        <begin position="20"/>
        <end position="181"/>
    </location>
</feature>
<comment type="subcellular location">
    <subcellularLocation>
        <location evidence="1">Golgi apparatus membrane</location>
        <topology evidence="1">Single-pass type II membrane protein</topology>
    </subcellularLocation>
</comment>
<protein>
    <recommendedName>
        <fullName evidence="4">alpha-1,6-mannosyl-glycoprotein 6-beta-N-acetylglucosaminyltransferase</fullName>
        <ecNumber evidence="4">2.4.1.155</ecNumber>
    </recommendedName>
</protein>
<dbReference type="UniPathway" id="UPA00378"/>
<dbReference type="EC" id="2.4.1.155" evidence="4"/>
<gene>
    <name evidence="17" type="primary">LOC122133099</name>
</gene>
<evidence type="ECO:0000256" key="4">
    <source>
        <dbReference type="ARBA" id="ARBA00012671"/>
    </source>
</evidence>
<keyword evidence="9" id="KW-1133">Transmembrane helix</keyword>
<dbReference type="Pfam" id="PF15024">
    <property type="entry name" value="Glyco_transf_18"/>
    <property type="match status" value="1"/>
</dbReference>
<dbReference type="InterPro" id="IPR026116">
    <property type="entry name" value="GT18_cat"/>
</dbReference>
<evidence type="ECO:0000256" key="2">
    <source>
        <dbReference type="ARBA" id="ARBA00004922"/>
    </source>
</evidence>
<accession>A0A8M1KS09</accession>
<comment type="similarity">
    <text evidence="3">Belongs to the glycosyltransferase 18 family.</text>
</comment>
<dbReference type="GO" id="GO:0006487">
    <property type="term" value="P:protein N-linked glycosylation"/>
    <property type="evidence" value="ECO:0007669"/>
    <property type="project" value="TreeGrafter"/>
</dbReference>
<feature type="compositionally biased region" description="Polar residues" evidence="14">
    <location>
        <begin position="8"/>
        <end position="26"/>
    </location>
</feature>
<evidence type="ECO:0000256" key="5">
    <source>
        <dbReference type="ARBA" id="ARBA00022676"/>
    </source>
</evidence>
<comment type="catalytic activity">
    <reaction evidence="13">
        <text>N(4)-{beta-D-GlcNAc-(1-&gt;2)-[beta-D-GlcNAc-(1-&gt;4)]-alpha-D-Man-(1-&gt;3)-[beta-D-GlcNAc-(1-&gt;2)-alpha-D-Man-(1-&gt;6)]-beta-D-Man-(1-&gt;4)-beta-D-GlcNAc-(1-&gt;4)-beta-D-GlcNAc}-L-asparaginyl-[protein] + UDP-N-acetyl-alpha-D-glucosamine = N(4)-{beta-D-GlcNAc-(1-&gt;2)-[beta-D-GlcNAc-(1-&gt;4)]-alpha-D-Man-(1-&gt;3)-[beta-D-GlcNAc-(1-&gt;2)-[beta-D-GlcNAc-(1-&gt;6)]-alpha-D-Man-(1-&gt;6)]-beta-D-Man-(1-&gt;4)-beta-D-GlcNAc-(1-&gt;4)-beta-D-GlcNAc}-L-asparaginyl-[protein] + UDP + H(+)</text>
        <dbReference type="Rhea" id="RHEA:16921"/>
        <dbReference type="Rhea" id="RHEA-COMP:14374"/>
        <dbReference type="Rhea" id="RHEA-COMP:14377"/>
        <dbReference type="ChEBI" id="CHEBI:15378"/>
        <dbReference type="ChEBI" id="CHEBI:57705"/>
        <dbReference type="ChEBI" id="CHEBI:58223"/>
        <dbReference type="ChEBI" id="CHEBI:139507"/>
        <dbReference type="ChEBI" id="CHEBI:139510"/>
        <dbReference type="EC" id="2.4.1.155"/>
    </reaction>
</comment>
<evidence type="ECO:0000256" key="3">
    <source>
        <dbReference type="ARBA" id="ARBA00007477"/>
    </source>
</evidence>
<dbReference type="KEGG" id="char:122133099"/>
<dbReference type="PANTHER" id="PTHR15075:SF6">
    <property type="entry name" value="ALPHA-1,6-MANNOSYLGLYCOPROTEIN 6-BETA-N-ACETYLGLUCOSAMINYLTRANSFERASE B"/>
    <property type="match status" value="1"/>
</dbReference>
<proteinExistence type="inferred from homology"/>
<comment type="pathway">
    <text evidence="2">Protein modification; protein glycosylation.</text>
</comment>
<dbReference type="Proteomes" id="UP000515152">
    <property type="component" value="Chromosome 8"/>
</dbReference>
<dbReference type="PANTHER" id="PTHR15075">
    <property type="entry name" value="ALPHA-MANNOSIDE BETA-1,6-N-ACETYLGLUCOSAMINYLTRANSFERASE"/>
    <property type="match status" value="1"/>
</dbReference>
<evidence type="ECO:0000313" key="16">
    <source>
        <dbReference type="Proteomes" id="UP000515152"/>
    </source>
</evidence>
<name>A0A8M1KS09_CLUHA</name>
<keyword evidence="8" id="KW-0735">Signal-anchor</keyword>
<evidence type="ECO:0000256" key="8">
    <source>
        <dbReference type="ARBA" id="ARBA00022968"/>
    </source>
</evidence>
<evidence type="ECO:0000256" key="12">
    <source>
        <dbReference type="ARBA" id="ARBA00023180"/>
    </source>
</evidence>
<organism evidence="16 17">
    <name type="scientific">Clupea harengus</name>
    <name type="common">Atlantic herring</name>
    <dbReference type="NCBI Taxonomy" id="7950"/>
    <lineage>
        <taxon>Eukaryota</taxon>
        <taxon>Metazoa</taxon>
        <taxon>Chordata</taxon>
        <taxon>Craniata</taxon>
        <taxon>Vertebrata</taxon>
        <taxon>Euteleostomi</taxon>
        <taxon>Actinopterygii</taxon>
        <taxon>Neopterygii</taxon>
        <taxon>Teleostei</taxon>
        <taxon>Clupei</taxon>
        <taxon>Clupeiformes</taxon>
        <taxon>Clupeoidei</taxon>
        <taxon>Clupeidae</taxon>
        <taxon>Clupea</taxon>
    </lineage>
</organism>
<feature type="region of interest" description="Disordered" evidence="14">
    <location>
        <begin position="1"/>
        <end position="31"/>
    </location>
</feature>
<keyword evidence="16" id="KW-1185">Reference proteome</keyword>
<evidence type="ECO:0000313" key="17">
    <source>
        <dbReference type="RefSeq" id="XP_042564444.1"/>
    </source>
</evidence>
<keyword evidence="12" id="KW-0325">Glycoprotein</keyword>
<evidence type="ECO:0000256" key="14">
    <source>
        <dbReference type="SAM" id="MobiDB-lite"/>
    </source>
</evidence>
<evidence type="ECO:0000256" key="13">
    <source>
        <dbReference type="ARBA" id="ARBA00048243"/>
    </source>
</evidence>
<dbReference type="GO" id="GO:0030144">
    <property type="term" value="F:alpha-1,6-mannosylglycoprotein 6-beta-N-acetylglucosaminyltransferase activity"/>
    <property type="evidence" value="ECO:0007669"/>
    <property type="project" value="UniProtKB-EC"/>
</dbReference>
<dbReference type="OrthoDB" id="2113294at2759"/>
<evidence type="ECO:0000256" key="6">
    <source>
        <dbReference type="ARBA" id="ARBA00022679"/>
    </source>
</evidence>
<evidence type="ECO:0000256" key="10">
    <source>
        <dbReference type="ARBA" id="ARBA00023034"/>
    </source>
</evidence>
<dbReference type="InterPro" id="IPR052105">
    <property type="entry name" value="MGAT5_Glycosyltransferase"/>
</dbReference>
<dbReference type="RefSeq" id="XP_042564444.1">
    <property type="nucleotide sequence ID" value="XM_042708510.1"/>
</dbReference>
<evidence type="ECO:0000256" key="9">
    <source>
        <dbReference type="ARBA" id="ARBA00022989"/>
    </source>
</evidence>
<keyword evidence="7" id="KW-0812">Transmembrane</keyword>
<reference evidence="17" key="1">
    <citation type="submission" date="2025-08" db="UniProtKB">
        <authorList>
            <consortium name="RefSeq"/>
        </authorList>
    </citation>
    <scope>IDENTIFICATION</scope>
</reference>
<keyword evidence="5" id="KW-0328">Glycosyltransferase</keyword>
<keyword evidence="6" id="KW-0808">Transferase</keyword>
<evidence type="ECO:0000256" key="7">
    <source>
        <dbReference type="ARBA" id="ARBA00022692"/>
    </source>
</evidence>
<dbReference type="AlphaFoldDB" id="A0A8M1KS09"/>
<evidence type="ECO:0000256" key="11">
    <source>
        <dbReference type="ARBA" id="ARBA00023136"/>
    </source>
</evidence>